<evidence type="ECO:0000313" key="1">
    <source>
        <dbReference type="EMBL" id="KXZ48815.1"/>
    </source>
</evidence>
<dbReference type="EMBL" id="LSYV01000026">
    <property type="protein sequence ID" value="KXZ48815.1"/>
    <property type="molecule type" value="Genomic_DNA"/>
</dbReference>
<dbReference type="OrthoDB" id="549039at2759"/>
<organism evidence="1 2">
    <name type="scientific">Gonium pectorale</name>
    <name type="common">Green alga</name>
    <dbReference type="NCBI Taxonomy" id="33097"/>
    <lineage>
        <taxon>Eukaryota</taxon>
        <taxon>Viridiplantae</taxon>
        <taxon>Chlorophyta</taxon>
        <taxon>core chlorophytes</taxon>
        <taxon>Chlorophyceae</taxon>
        <taxon>CS clade</taxon>
        <taxon>Chlamydomonadales</taxon>
        <taxon>Volvocaceae</taxon>
        <taxon>Gonium</taxon>
    </lineage>
</organism>
<name>A0A150GGR3_GONPE</name>
<keyword evidence="2" id="KW-1185">Reference proteome</keyword>
<dbReference type="PANTHER" id="PTHR46586">
    <property type="entry name" value="ANKYRIN REPEAT-CONTAINING PROTEIN"/>
    <property type="match status" value="1"/>
</dbReference>
<proteinExistence type="predicted"/>
<evidence type="ECO:0000313" key="2">
    <source>
        <dbReference type="Proteomes" id="UP000075714"/>
    </source>
</evidence>
<sequence length="167" mass="17811">MGDHRGGSLEALLKLREYGCPLDAAEVAEGAVKGEQLPVLVWAVEALGASVQDRKLAKAAEYRYDLEVLTWLRQRGCPLNGRRVALSAARRGHQLAALAWAAEGLGASLQSAELMDAAAASGRVEVMAWLRERGCPWGKGMFAGAARAGCKAALEWLEERGCPLPVS</sequence>
<gene>
    <name evidence="1" type="ORF">GPECTOR_25g400</name>
</gene>
<dbReference type="Proteomes" id="UP000075714">
    <property type="component" value="Unassembled WGS sequence"/>
</dbReference>
<accession>A0A150GGR3</accession>
<dbReference type="PANTHER" id="PTHR46586:SF3">
    <property type="entry name" value="ANKYRIN REPEAT-CONTAINING PROTEIN"/>
    <property type="match status" value="1"/>
</dbReference>
<comment type="caution">
    <text evidence="1">The sequence shown here is derived from an EMBL/GenBank/DDBJ whole genome shotgun (WGS) entry which is preliminary data.</text>
</comment>
<protein>
    <submittedName>
        <fullName evidence="1">Uncharacterized protein</fullName>
    </submittedName>
</protein>
<reference evidence="2" key="1">
    <citation type="journal article" date="2016" name="Nat. Commun.">
        <title>The Gonium pectorale genome demonstrates co-option of cell cycle regulation during the evolution of multicellularity.</title>
        <authorList>
            <person name="Hanschen E.R."/>
            <person name="Marriage T.N."/>
            <person name="Ferris P.J."/>
            <person name="Hamaji T."/>
            <person name="Toyoda A."/>
            <person name="Fujiyama A."/>
            <person name="Neme R."/>
            <person name="Noguchi H."/>
            <person name="Minakuchi Y."/>
            <person name="Suzuki M."/>
            <person name="Kawai-Toyooka H."/>
            <person name="Smith D.R."/>
            <person name="Sparks H."/>
            <person name="Anderson J."/>
            <person name="Bakaric R."/>
            <person name="Luria V."/>
            <person name="Karger A."/>
            <person name="Kirschner M.W."/>
            <person name="Durand P.M."/>
            <person name="Michod R.E."/>
            <person name="Nozaki H."/>
            <person name="Olson B.J."/>
        </authorList>
    </citation>
    <scope>NUCLEOTIDE SEQUENCE [LARGE SCALE GENOMIC DNA]</scope>
    <source>
        <strain evidence="2">NIES-2863</strain>
    </source>
</reference>
<dbReference type="AlphaFoldDB" id="A0A150GGR3"/>
<dbReference type="InterPro" id="IPR052050">
    <property type="entry name" value="SecEffector_AnkRepeat"/>
</dbReference>